<proteinExistence type="predicted"/>
<sequence>MDHGIRRWKIPKNLDPVLALILDLILDQSSLVNTALTRLRELPDPRLDWTPDQRAEHRYRIILHRHHIDSKTKQSSP</sequence>
<reference evidence="1 2" key="1">
    <citation type="journal article" date="2019" name="Sci. Rep.">
        <title>Orb-weaving spider Araneus ventricosus genome elucidates the spidroin gene catalogue.</title>
        <authorList>
            <person name="Kono N."/>
            <person name="Nakamura H."/>
            <person name="Ohtoshi R."/>
            <person name="Moran D.A.P."/>
            <person name="Shinohara A."/>
            <person name="Yoshida Y."/>
            <person name="Fujiwara M."/>
            <person name="Mori M."/>
            <person name="Tomita M."/>
            <person name="Arakawa K."/>
        </authorList>
    </citation>
    <scope>NUCLEOTIDE SEQUENCE [LARGE SCALE GENOMIC DNA]</scope>
</reference>
<organism evidence="1 2">
    <name type="scientific">Araneus ventricosus</name>
    <name type="common">Orbweaver spider</name>
    <name type="synonym">Epeira ventricosa</name>
    <dbReference type="NCBI Taxonomy" id="182803"/>
    <lineage>
        <taxon>Eukaryota</taxon>
        <taxon>Metazoa</taxon>
        <taxon>Ecdysozoa</taxon>
        <taxon>Arthropoda</taxon>
        <taxon>Chelicerata</taxon>
        <taxon>Arachnida</taxon>
        <taxon>Araneae</taxon>
        <taxon>Araneomorphae</taxon>
        <taxon>Entelegynae</taxon>
        <taxon>Araneoidea</taxon>
        <taxon>Araneidae</taxon>
        <taxon>Araneus</taxon>
    </lineage>
</organism>
<name>A0A4Y2F0G1_ARAVE</name>
<keyword evidence="2" id="KW-1185">Reference proteome</keyword>
<evidence type="ECO:0000313" key="2">
    <source>
        <dbReference type="Proteomes" id="UP000499080"/>
    </source>
</evidence>
<gene>
    <name evidence="1" type="ORF">AVEN_208045_1</name>
</gene>
<dbReference type="AlphaFoldDB" id="A0A4Y2F0G1"/>
<protein>
    <submittedName>
        <fullName evidence="1">Uncharacterized protein</fullName>
    </submittedName>
</protein>
<dbReference type="Proteomes" id="UP000499080">
    <property type="component" value="Unassembled WGS sequence"/>
</dbReference>
<comment type="caution">
    <text evidence="1">The sequence shown here is derived from an EMBL/GenBank/DDBJ whole genome shotgun (WGS) entry which is preliminary data.</text>
</comment>
<evidence type="ECO:0000313" key="1">
    <source>
        <dbReference type="EMBL" id="GBM34843.1"/>
    </source>
</evidence>
<accession>A0A4Y2F0G1</accession>
<dbReference type="EMBL" id="BGPR01000770">
    <property type="protein sequence ID" value="GBM34843.1"/>
    <property type="molecule type" value="Genomic_DNA"/>
</dbReference>